<organism evidence="3 4">
    <name type="scientific">Corynebacterium xerosis</name>
    <dbReference type="NCBI Taxonomy" id="1725"/>
    <lineage>
        <taxon>Bacteria</taxon>
        <taxon>Bacillati</taxon>
        <taxon>Actinomycetota</taxon>
        <taxon>Actinomycetes</taxon>
        <taxon>Mycobacteriales</taxon>
        <taxon>Corynebacteriaceae</taxon>
        <taxon>Corynebacterium</taxon>
    </lineage>
</organism>
<dbReference type="Proteomes" id="UP000235363">
    <property type="component" value="Unassembled WGS sequence"/>
</dbReference>
<evidence type="ECO:0000313" key="3">
    <source>
        <dbReference type="EMBL" id="PMC62984.1"/>
    </source>
</evidence>
<keyword evidence="2" id="KW-0472">Membrane</keyword>
<feature type="compositionally biased region" description="Gly residues" evidence="1">
    <location>
        <begin position="170"/>
        <end position="186"/>
    </location>
</feature>
<comment type="caution">
    <text evidence="3">The sequence shown here is derived from an EMBL/GenBank/DDBJ whole genome shotgun (WGS) entry which is preliminary data.</text>
</comment>
<keyword evidence="2" id="KW-0812">Transmembrane</keyword>
<feature type="transmembrane region" description="Helical" evidence="2">
    <location>
        <begin position="142"/>
        <end position="164"/>
    </location>
</feature>
<reference evidence="3 4" key="1">
    <citation type="submission" date="2017-09" db="EMBL/GenBank/DDBJ databases">
        <title>Bacterial strain isolated from the female urinary microbiota.</title>
        <authorList>
            <person name="Thomas-White K."/>
            <person name="Kumar N."/>
            <person name="Forster S."/>
            <person name="Putonti C."/>
            <person name="Lawley T."/>
            <person name="Wolfe A.J."/>
        </authorList>
    </citation>
    <scope>NUCLEOTIDE SEQUENCE [LARGE SCALE GENOMIC DNA]</scope>
    <source>
        <strain evidence="3 4">UMB0908</strain>
    </source>
</reference>
<dbReference type="RefSeq" id="WP_102212122.1">
    <property type="nucleotide sequence ID" value="NZ_PNHF01000004.1"/>
</dbReference>
<evidence type="ECO:0000256" key="1">
    <source>
        <dbReference type="SAM" id="MobiDB-lite"/>
    </source>
</evidence>
<sequence>MSTRPQPPEQIVGAWQAWLATCVLQVAGALTTLAINLLNPGALLEVPGMGGQSVGDAFPELGAGDKLLVARGSAVMTMLITLGFAGIFAFLAFLMKRGNKWARFVLVVGSAYLIVRMLTLFLGGPAGPWSQAPVPLQLGDGALAIASATAAGAAVALASGRAAMEYFGAGGKGSGDGSGPDAGGGARKGRGKDGGDGR</sequence>
<accession>A0A2N6T0X7</accession>
<protein>
    <submittedName>
        <fullName evidence="3">Uncharacterized protein</fullName>
    </submittedName>
</protein>
<keyword evidence="2" id="KW-1133">Transmembrane helix</keyword>
<dbReference type="EMBL" id="PNHF01000004">
    <property type="protein sequence ID" value="PMC62984.1"/>
    <property type="molecule type" value="Genomic_DNA"/>
</dbReference>
<proteinExistence type="predicted"/>
<feature type="region of interest" description="Disordered" evidence="1">
    <location>
        <begin position="170"/>
        <end position="198"/>
    </location>
</feature>
<feature type="transmembrane region" description="Helical" evidence="2">
    <location>
        <begin position="12"/>
        <end position="35"/>
    </location>
</feature>
<evidence type="ECO:0000256" key="2">
    <source>
        <dbReference type="SAM" id="Phobius"/>
    </source>
</evidence>
<feature type="transmembrane region" description="Helical" evidence="2">
    <location>
        <begin position="101"/>
        <end position="122"/>
    </location>
</feature>
<dbReference type="STRING" id="1725.WU86_09780"/>
<gene>
    <name evidence="3" type="ORF">CJ204_02840</name>
</gene>
<evidence type="ECO:0000313" key="4">
    <source>
        <dbReference type="Proteomes" id="UP000235363"/>
    </source>
</evidence>
<name>A0A2N6T0X7_9CORY</name>
<feature type="transmembrane region" description="Helical" evidence="2">
    <location>
        <begin position="74"/>
        <end position="94"/>
    </location>
</feature>
<dbReference type="AlphaFoldDB" id="A0A2N6T0X7"/>